<feature type="transmembrane region" description="Helical" evidence="17">
    <location>
        <begin position="101"/>
        <end position="125"/>
    </location>
</feature>
<dbReference type="GeneID" id="31080190"/>
<evidence type="ECO:0000259" key="18">
    <source>
        <dbReference type="PROSITE" id="PS51002"/>
    </source>
</evidence>
<dbReference type="SUPFAM" id="SSF81342">
    <property type="entry name" value="Transmembrane di-heme cytochromes"/>
    <property type="match status" value="1"/>
</dbReference>
<dbReference type="CTD" id="4519"/>
<reference evidence="20" key="1">
    <citation type="journal article" date="2017" name="Sci. Rep.">
        <title>Mitochondrial genome diversity in dagger and needle nematodes (Nematoda: Longidoridae).</title>
        <authorList>
            <person name="Palomares-Rius J.E."/>
            <person name="Cantalapiedra-Navarrete C."/>
            <person name="Archidona-Yuste A."/>
            <person name="Blok V.C."/>
            <person name="Castillo P."/>
        </authorList>
    </citation>
    <scope>NUCLEOTIDE SEQUENCE</scope>
    <source>
        <strain evidence="20">IAS</strain>
    </source>
</reference>
<dbReference type="Gene3D" id="1.20.810.10">
    <property type="entry name" value="Cytochrome Bc1 Complex, Chain C"/>
    <property type="match status" value="1"/>
</dbReference>
<comment type="cofactor">
    <cofactor evidence="17">
        <name>heme b</name>
        <dbReference type="ChEBI" id="CHEBI:60344"/>
    </cofactor>
    <text evidence="17">Binds 2 heme groups non-covalently.</text>
</comment>
<evidence type="ECO:0000256" key="17">
    <source>
        <dbReference type="RuleBase" id="RU362117"/>
    </source>
</evidence>
<evidence type="ECO:0000256" key="9">
    <source>
        <dbReference type="ARBA" id="ARBA00022723"/>
    </source>
</evidence>
<organism evidence="20">
    <name type="scientific">Xiphinema pachtaicum</name>
    <dbReference type="NCBI Taxonomy" id="260251"/>
    <lineage>
        <taxon>Eukaryota</taxon>
        <taxon>Metazoa</taxon>
        <taxon>Ecdysozoa</taxon>
        <taxon>Nematoda</taxon>
        <taxon>Enoplea</taxon>
        <taxon>Dorylaimia</taxon>
        <taxon>Dorylaimida</taxon>
        <taxon>Dorylaimina</taxon>
        <taxon>Longidoroidea</taxon>
        <taxon>Longidoridae</taxon>
        <taxon>Xiphinema</taxon>
    </lineage>
</organism>
<evidence type="ECO:0000256" key="8">
    <source>
        <dbReference type="ARBA" id="ARBA00022692"/>
    </source>
</evidence>
<evidence type="ECO:0000256" key="5">
    <source>
        <dbReference type="ARBA" id="ARBA00022448"/>
    </source>
</evidence>
<dbReference type="EMBL" id="KU746821">
    <property type="protein sequence ID" value="AOT84276.1"/>
    <property type="molecule type" value="Genomic_DNA"/>
</dbReference>
<dbReference type="PANTHER" id="PTHR19271">
    <property type="entry name" value="CYTOCHROME B"/>
    <property type="match status" value="1"/>
</dbReference>
<feature type="transmembrane region" description="Helical" evidence="17">
    <location>
        <begin position="131"/>
        <end position="148"/>
    </location>
</feature>
<evidence type="ECO:0000256" key="12">
    <source>
        <dbReference type="ARBA" id="ARBA00022989"/>
    </source>
</evidence>
<feature type="transmembrane region" description="Helical" evidence="17">
    <location>
        <begin position="70"/>
        <end position="89"/>
    </location>
</feature>
<evidence type="ECO:0000256" key="11">
    <source>
        <dbReference type="ARBA" id="ARBA00022982"/>
    </source>
</evidence>
<dbReference type="GO" id="GO:0046872">
    <property type="term" value="F:metal ion binding"/>
    <property type="evidence" value="ECO:0007669"/>
    <property type="project" value="UniProtKB-UniRule"/>
</dbReference>
<evidence type="ECO:0000256" key="14">
    <source>
        <dbReference type="ARBA" id="ARBA00023075"/>
    </source>
</evidence>
<dbReference type="PANTHER" id="PTHR19271:SF16">
    <property type="entry name" value="CYTOCHROME B"/>
    <property type="match status" value="1"/>
</dbReference>
<evidence type="ECO:0000259" key="19">
    <source>
        <dbReference type="PROSITE" id="PS51003"/>
    </source>
</evidence>
<keyword evidence="10" id="KW-0999">Mitochondrion inner membrane</keyword>
<dbReference type="AlphaFoldDB" id="A0A1P8C7C3"/>
<dbReference type="GO" id="GO:0005743">
    <property type="term" value="C:mitochondrial inner membrane"/>
    <property type="evidence" value="ECO:0007669"/>
    <property type="project" value="UniProtKB-SubCell"/>
</dbReference>
<dbReference type="SUPFAM" id="SSF81648">
    <property type="entry name" value="a domain/subunit of cytochrome bc1 complex (Ubiquinol-cytochrome c reductase)"/>
    <property type="match status" value="1"/>
</dbReference>
<keyword evidence="13 17" id="KW-0408">Iron</keyword>
<comment type="function">
    <text evidence="1 17">Component of the ubiquinol-cytochrome c reductase complex (complex III or cytochrome b-c1 complex) that is part of the mitochondrial respiratory chain. The b-c1 complex mediates electron transfer from ubiquinol to cytochrome c. Contributes to the generation of a proton gradient across the mitochondrial membrane that is then used for ATP synthesis.</text>
</comment>
<keyword evidence="7 17" id="KW-0679">Respiratory chain</keyword>
<protein>
    <recommendedName>
        <fullName evidence="4 17">Cytochrome b</fullName>
    </recommendedName>
</protein>
<dbReference type="GO" id="GO:0006122">
    <property type="term" value="P:mitochondrial electron transport, ubiquinol to cytochrome c"/>
    <property type="evidence" value="ECO:0007669"/>
    <property type="project" value="TreeGrafter"/>
</dbReference>
<keyword evidence="8 17" id="KW-0812">Transmembrane</keyword>
<geneLocation type="mitochondrion" evidence="20"/>
<evidence type="ECO:0000256" key="6">
    <source>
        <dbReference type="ARBA" id="ARBA00022617"/>
    </source>
</evidence>
<keyword evidence="16 17" id="KW-0472">Membrane</keyword>
<comment type="subcellular location">
    <subcellularLocation>
        <location evidence="2">Mitochondrion inner membrane</location>
        <topology evidence="2">Multi-pass membrane protein</topology>
    </subcellularLocation>
</comment>
<dbReference type="CDD" id="cd00284">
    <property type="entry name" value="Cytochrome_b_N"/>
    <property type="match status" value="1"/>
</dbReference>
<comment type="similarity">
    <text evidence="17">Belongs to the cytochrome b family.</text>
</comment>
<keyword evidence="5 17" id="KW-0813">Transport</keyword>
<feature type="transmembrane region" description="Helical" evidence="17">
    <location>
        <begin position="217"/>
        <end position="237"/>
    </location>
</feature>
<gene>
    <name evidence="20" type="primary">CYTB</name>
</gene>
<dbReference type="Pfam" id="PF00033">
    <property type="entry name" value="Cytochrome_B"/>
    <property type="match status" value="1"/>
</dbReference>
<dbReference type="InterPro" id="IPR036150">
    <property type="entry name" value="Cyt_b/b6_C_sf"/>
</dbReference>
<dbReference type="Pfam" id="PF00032">
    <property type="entry name" value="Cytochrom_B_C"/>
    <property type="match status" value="1"/>
</dbReference>
<dbReference type="RefSeq" id="YP_009346465.1">
    <property type="nucleotide sequence ID" value="NC_033870.1"/>
</dbReference>
<dbReference type="InterPro" id="IPR016174">
    <property type="entry name" value="Di-haem_cyt_TM"/>
</dbReference>
<evidence type="ECO:0000313" key="20">
    <source>
        <dbReference type="EMBL" id="AOT84276.1"/>
    </source>
</evidence>
<dbReference type="PROSITE" id="PS51003">
    <property type="entry name" value="CYTB_CTER"/>
    <property type="match status" value="1"/>
</dbReference>
<keyword evidence="11 17" id="KW-0249">Electron transport</keyword>
<proteinExistence type="inferred from homology"/>
<evidence type="ECO:0000256" key="3">
    <source>
        <dbReference type="ARBA" id="ARBA00011649"/>
    </source>
</evidence>
<evidence type="ECO:0000256" key="7">
    <source>
        <dbReference type="ARBA" id="ARBA00022660"/>
    </source>
</evidence>
<evidence type="ECO:0000256" key="2">
    <source>
        <dbReference type="ARBA" id="ARBA00004448"/>
    </source>
</evidence>
<evidence type="ECO:0000256" key="1">
    <source>
        <dbReference type="ARBA" id="ARBA00002566"/>
    </source>
</evidence>
<evidence type="ECO:0000256" key="13">
    <source>
        <dbReference type="ARBA" id="ARBA00023004"/>
    </source>
</evidence>
<dbReference type="InterPro" id="IPR027387">
    <property type="entry name" value="Cytb/b6-like_sf"/>
</dbReference>
<feature type="domain" description="Cytochrome b/b6 N-terminal region profile" evidence="18">
    <location>
        <begin position="1"/>
        <end position="201"/>
    </location>
</feature>
<dbReference type="InterPro" id="IPR005798">
    <property type="entry name" value="Cyt_b/b6_C"/>
</dbReference>
<feature type="transmembrane region" description="Helical" evidence="17">
    <location>
        <begin position="308"/>
        <end position="330"/>
    </location>
</feature>
<keyword evidence="6 17" id="KW-0349">Heme</keyword>
<comment type="subunit">
    <text evidence="3">The main subunits of complex b-c1 are: cytochrome b, cytochrome c1 and the Rieske protein.</text>
</comment>
<feature type="transmembrane region" description="Helical" evidence="17">
    <location>
        <begin position="280"/>
        <end position="301"/>
    </location>
</feature>
<evidence type="ECO:0000256" key="10">
    <source>
        <dbReference type="ARBA" id="ARBA00022792"/>
    </source>
</evidence>
<feature type="transmembrane region" description="Helical" evidence="17">
    <location>
        <begin position="336"/>
        <end position="357"/>
    </location>
</feature>
<accession>A0A1P8C7C3</accession>
<evidence type="ECO:0000256" key="4">
    <source>
        <dbReference type="ARBA" id="ARBA00013531"/>
    </source>
</evidence>
<dbReference type="InterPro" id="IPR005797">
    <property type="entry name" value="Cyt_b/b6_N"/>
</dbReference>
<sequence>MSTSFLKKVNFIWELPSPKNISYLWGFGSMLGLIMVMQVASGFMLTFYYVSGTLAWDSVIELTREVSSGWLLRLMHASNASFVFFFLFIHMSRGLVQSSFLMQGPWVTGWTIMVLTMGAAFLGYVLPWGQMSFWGATVIINLLSVLPYGKTLVIWLWGGFYVSFFTCSFFYALHYILPFVVLVMSMVHLFFLHNAGSSVSGGLSSFEGLKVKFGHFFLYKDFVNLVLLWFSWIFILYRPDFFSDPVNFMISDLSNSPIHIQPEWYFLHFYAVLRAIPNKLGGLIGFVLAIVVLPLLSVMNFKHNLSHFCLYDLFIWAFMSSNMLLMWLGSQPVEEPFILMSQFCTFLYFLTLILFMLEKSFSYILEE</sequence>
<feature type="transmembrane region" description="Helical" evidence="17">
    <location>
        <begin position="21"/>
        <end position="50"/>
    </location>
</feature>
<evidence type="ECO:0000256" key="16">
    <source>
        <dbReference type="ARBA" id="ARBA00023136"/>
    </source>
</evidence>
<keyword evidence="12 17" id="KW-1133">Transmembrane helix</keyword>
<dbReference type="InterPro" id="IPR048259">
    <property type="entry name" value="Cytochrome_b_N_euk/bac"/>
</dbReference>
<dbReference type="GO" id="GO:0008121">
    <property type="term" value="F:quinol-cytochrome-c reductase activity"/>
    <property type="evidence" value="ECO:0007669"/>
    <property type="project" value="TreeGrafter"/>
</dbReference>
<name>A0A1P8C7C3_9BILA</name>
<keyword evidence="15 17" id="KW-0496">Mitochondrion</keyword>
<keyword evidence="14" id="KW-0830">Ubiquinone</keyword>
<dbReference type="PROSITE" id="PS51002">
    <property type="entry name" value="CYTB_NTER"/>
    <property type="match status" value="1"/>
</dbReference>
<keyword evidence="9 17" id="KW-0479">Metal-binding</keyword>
<feature type="domain" description="Cytochrome b/b6 C-terminal region profile" evidence="19">
    <location>
        <begin position="203"/>
        <end position="367"/>
    </location>
</feature>
<evidence type="ECO:0000256" key="15">
    <source>
        <dbReference type="ARBA" id="ARBA00023128"/>
    </source>
</evidence>
<dbReference type="GO" id="GO:0016491">
    <property type="term" value="F:oxidoreductase activity"/>
    <property type="evidence" value="ECO:0007669"/>
    <property type="project" value="UniProtKB-UniRule"/>
</dbReference>
<feature type="transmembrane region" description="Helical" evidence="17">
    <location>
        <begin position="179"/>
        <end position="196"/>
    </location>
</feature>